<keyword evidence="2" id="KW-0732">Signal</keyword>
<keyword evidence="1" id="KW-1133">Transmembrane helix</keyword>
<keyword evidence="4" id="KW-1185">Reference proteome</keyword>
<evidence type="ECO:0000313" key="3">
    <source>
        <dbReference type="EMBL" id="OXA47654.1"/>
    </source>
</evidence>
<feature type="signal peptide" evidence="2">
    <location>
        <begin position="1"/>
        <end position="25"/>
    </location>
</feature>
<dbReference type="EMBL" id="LNIX01000013">
    <property type="protein sequence ID" value="OXA47654.1"/>
    <property type="molecule type" value="Genomic_DNA"/>
</dbReference>
<keyword evidence="1" id="KW-0812">Transmembrane</keyword>
<organism evidence="3 4">
    <name type="scientific">Folsomia candida</name>
    <name type="common">Springtail</name>
    <dbReference type="NCBI Taxonomy" id="158441"/>
    <lineage>
        <taxon>Eukaryota</taxon>
        <taxon>Metazoa</taxon>
        <taxon>Ecdysozoa</taxon>
        <taxon>Arthropoda</taxon>
        <taxon>Hexapoda</taxon>
        <taxon>Collembola</taxon>
        <taxon>Entomobryomorpha</taxon>
        <taxon>Isotomoidea</taxon>
        <taxon>Isotomidae</taxon>
        <taxon>Proisotominae</taxon>
        <taxon>Folsomia</taxon>
    </lineage>
</organism>
<name>A0A226DS53_FOLCA</name>
<accession>A0A226DS53</accession>
<evidence type="ECO:0000256" key="2">
    <source>
        <dbReference type="SAM" id="SignalP"/>
    </source>
</evidence>
<keyword evidence="1" id="KW-0472">Membrane</keyword>
<comment type="caution">
    <text evidence="3">The sequence shown here is derived from an EMBL/GenBank/DDBJ whole genome shotgun (WGS) entry which is preliminary data.</text>
</comment>
<protein>
    <submittedName>
        <fullName evidence="3">Uncharacterized protein</fullName>
    </submittedName>
</protein>
<proteinExistence type="predicted"/>
<feature type="transmembrane region" description="Helical" evidence="1">
    <location>
        <begin position="78"/>
        <end position="95"/>
    </location>
</feature>
<dbReference type="AlphaFoldDB" id="A0A226DS53"/>
<dbReference type="Proteomes" id="UP000198287">
    <property type="component" value="Unassembled WGS sequence"/>
</dbReference>
<evidence type="ECO:0000313" key="4">
    <source>
        <dbReference type="Proteomes" id="UP000198287"/>
    </source>
</evidence>
<sequence>MWTTSFRPFFIHHLRVCIFLSCTLCRWDATSEQIIPRDSTKLGILYQKSQLISGVVYAVGITLKISRGKDSIAEKCQGVVFLLCLIICILARWYWPRKGQLSEPCRMLNSCFRFEKVLISGYGT</sequence>
<feature type="chain" id="PRO_5013008306" evidence="2">
    <location>
        <begin position="26"/>
        <end position="124"/>
    </location>
</feature>
<reference evidence="3 4" key="1">
    <citation type="submission" date="2015-12" db="EMBL/GenBank/DDBJ databases">
        <title>The genome of Folsomia candida.</title>
        <authorList>
            <person name="Faddeeva A."/>
            <person name="Derks M.F."/>
            <person name="Anvar Y."/>
            <person name="Smit S."/>
            <person name="Van Straalen N."/>
            <person name="Roelofs D."/>
        </authorList>
    </citation>
    <scope>NUCLEOTIDE SEQUENCE [LARGE SCALE GENOMIC DNA]</scope>
    <source>
        <strain evidence="3 4">VU population</strain>
        <tissue evidence="3">Whole body</tissue>
    </source>
</reference>
<gene>
    <name evidence="3" type="ORF">Fcan01_17563</name>
</gene>
<evidence type="ECO:0000256" key="1">
    <source>
        <dbReference type="SAM" id="Phobius"/>
    </source>
</evidence>